<dbReference type="InterPro" id="IPR020846">
    <property type="entry name" value="MFS_dom"/>
</dbReference>
<dbReference type="PROSITE" id="PS00216">
    <property type="entry name" value="SUGAR_TRANSPORT_1"/>
    <property type="match status" value="1"/>
</dbReference>
<dbReference type="PANTHER" id="PTHR23508:SF10">
    <property type="entry name" value="CARBOXYLIC ACID TRANSPORTER PROTEIN HOMOLOG"/>
    <property type="match status" value="1"/>
</dbReference>
<protein>
    <submittedName>
        <fullName evidence="10">Probable Probable metabolite transport protein GIT1</fullName>
    </submittedName>
</protein>
<keyword evidence="4 8" id="KW-0812">Transmembrane</keyword>
<evidence type="ECO:0000256" key="7">
    <source>
        <dbReference type="SAM" id="MobiDB-lite"/>
    </source>
</evidence>
<dbReference type="SUPFAM" id="SSF103473">
    <property type="entry name" value="MFS general substrate transporter"/>
    <property type="match status" value="1"/>
</dbReference>
<feature type="transmembrane region" description="Helical" evidence="8">
    <location>
        <begin position="404"/>
        <end position="423"/>
    </location>
</feature>
<comment type="subcellular location">
    <subcellularLocation>
        <location evidence="1">Membrane</location>
        <topology evidence="1">Multi-pass membrane protein</topology>
    </subcellularLocation>
</comment>
<evidence type="ECO:0000256" key="6">
    <source>
        <dbReference type="ARBA" id="ARBA00023136"/>
    </source>
</evidence>
<dbReference type="Pfam" id="PF00083">
    <property type="entry name" value="Sugar_tr"/>
    <property type="match status" value="1"/>
</dbReference>
<keyword evidence="11" id="KW-1185">Reference proteome</keyword>
<dbReference type="Proteomes" id="UP000262825">
    <property type="component" value="Unassembled WGS sequence"/>
</dbReference>
<dbReference type="InterPro" id="IPR005829">
    <property type="entry name" value="Sugar_transporter_CS"/>
</dbReference>
<reference evidence="11" key="1">
    <citation type="submission" date="2018-06" db="EMBL/GenBank/DDBJ databases">
        <authorList>
            <person name="Guldener U."/>
        </authorList>
    </citation>
    <scope>NUCLEOTIDE SEQUENCE [LARGE SCALE GENOMIC DNA]</scope>
    <source>
        <strain evidence="11">UTAD17</strain>
    </source>
</reference>
<evidence type="ECO:0000256" key="8">
    <source>
        <dbReference type="SAM" id="Phobius"/>
    </source>
</evidence>
<evidence type="ECO:0000256" key="3">
    <source>
        <dbReference type="ARBA" id="ARBA00022448"/>
    </source>
</evidence>
<feature type="domain" description="Major facilitator superfamily (MFS) profile" evidence="9">
    <location>
        <begin position="52"/>
        <end position="459"/>
    </location>
</feature>
<feature type="transmembrane region" description="Helical" evidence="8">
    <location>
        <begin position="222"/>
        <end position="243"/>
    </location>
</feature>
<dbReference type="InterPro" id="IPR005828">
    <property type="entry name" value="MFS_sugar_transport-like"/>
</dbReference>
<keyword evidence="6 8" id="KW-0472">Membrane</keyword>
<name>A0A376B5L6_9ASCO</name>
<feature type="transmembrane region" description="Helical" evidence="8">
    <location>
        <begin position="120"/>
        <end position="141"/>
    </location>
</feature>
<evidence type="ECO:0000256" key="5">
    <source>
        <dbReference type="ARBA" id="ARBA00022989"/>
    </source>
</evidence>
<evidence type="ECO:0000313" key="10">
    <source>
        <dbReference type="EMBL" id="SSD59764.1"/>
    </source>
</evidence>
<dbReference type="GO" id="GO:0001406">
    <property type="term" value="F:glycerophosphodiester transmembrane transporter activity"/>
    <property type="evidence" value="ECO:0007669"/>
    <property type="project" value="UniProtKB-ARBA"/>
</dbReference>
<accession>A0A376B5L6</accession>
<dbReference type="EMBL" id="UFAJ01000199">
    <property type="protein sequence ID" value="SSD59764.1"/>
    <property type="molecule type" value="Genomic_DNA"/>
</dbReference>
<feature type="transmembrane region" description="Helical" evidence="8">
    <location>
        <begin position="187"/>
        <end position="210"/>
    </location>
</feature>
<feature type="transmembrane region" description="Helical" evidence="8">
    <location>
        <begin position="366"/>
        <end position="392"/>
    </location>
</feature>
<dbReference type="Gene3D" id="1.20.1250.20">
    <property type="entry name" value="MFS general substrate transporter like domains"/>
    <property type="match status" value="1"/>
</dbReference>
<feature type="transmembrane region" description="Helical" evidence="8">
    <location>
        <begin position="340"/>
        <end position="360"/>
    </location>
</feature>
<dbReference type="AlphaFoldDB" id="A0A376B5L6"/>
<feature type="transmembrane region" description="Helical" evidence="8">
    <location>
        <begin position="147"/>
        <end position="166"/>
    </location>
</feature>
<gene>
    <name evidence="10" type="ORF">SCODWIG_01525</name>
</gene>
<evidence type="ECO:0000259" key="9">
    <source>
        <dbReference type="PROSITE" id="PS50850"/>
    </source>
</evidence>
<organism evidence="10 11">
    <name type="scientific">Saccharomycodes ludwigii</name>
    <dbReference type="NCBI Taxonomy" id="36035"/>
    <lineage>
        <taxon>Eukaryota</taxon>
        <taxon>Fungi</taxon>
        <taxon>Dikarya</taxon>
        <taxon>Ascomycota</taxon>
        <taxon>Saccharomycotina</taxon>
        <taxon>Saccharomycetes</taxon>
        <taxon>Saccharomycodales</taxon>
        <taxon>Saccharomycodaceae</taxon>
        <taxon>Saccharomycodes</taxon>
    </lineage>
</organism>
<dbReference type="GO" id="GO:0046943">
    <property type="term" value="F:carboxylic acid transmembrane transporter activity"/>
    <property type="evidence" value="ECO:0007669"/>
    <property type="project" value="TreeGrafter"/>
</dbReference>
<dbReference type="VEuPathDB" id="FungiDB:SCODWIG_01525"/>
<feature type="transmembrane region" description="Helical" evidence="8">
    <location>
        <begin position="435"/>
        <end position="455"/>
    </location>
</feature>
<feature type="transmembrane region" description="Helical" evidence="8">
    <location>
        <begin position="47"/>
        <end position="65"/>
    </location>
</feature>
<dbReference type="InterPro" id="IPR036259">
    <property type="entry name" value="MFS_trans_sf"/>
</dbReference>
<evidence type="ECO:0000256" key="1">
    <source>
        <dbReference type="ARBA" id="ARBA00004141"/>
    </source>
</evidence>
<dbReference type="PANTHER" id="PTHR23508">
    <property type="entry name" value="CARBOXYLIC ACID TRANSPORTER PROTEIN HOMOLOG"/>
    <property type="match status" value="1"/>
</dbReference>
<keyword evidence="5 8" id="KW-1133">Transmembrane helix</keyword>
<feature type="region of interest" description="Disordered" evidence="7">
    <location>
        <begin position="1"/>
        <end position="20"/>
    </location>
</feature>
<feature type="transmembrane region" description="Helical" evidence="8">
    <location>
        <begin position="314"/>
        <end position="333"/>
    </location>
</feature>
<sequence length="539" mass="59463">MSESKDIISEKETRYSENSKDNGNGKLLEYDAAAREQRVYTDPKSKWIHILTIIAAGFALISDGYQNNVMSMLNKVFPVEYGKEVYSSAVSTRVSNASLVGTIIGQVTVGFACDYMGRKWSILVATTALVLGTLLCAAAHAPNLNGLFWYLTVMRGLVGIGIGAEYPCSSVSANESANEYSSKRRGAIMIMVTNFPLSLGGPFASIIFLIVQSCTGTEHLTALWRTMFALGIFWPLSVFYFRWKMATNVLYKKGKFKSKVPLLLSLKYCWKRLIGTTFTWFLYDFVTFPNGIFSSTIISSVISDSSNLRKVAEWNLLLGIIAIPGVFVGAYLSDIIGRKYTLMIGFAGYIVFGLIIGCGLDKIDKIVPLFIVFYGLMNSFGNLGPGCCLGVVSSEAFPTAIRGTLYGFSAAIGKVGAVVGTESFTPIRDKLGPRWTFIIAAICGLLGLTTAFFFVPHLKEHDLMENDIKFHNFLIENGWTGKMGFDDEDDDEEKEITTHGDLELSHVEYNSNGVVEQQLDPEDKKSVVNLYVETRDSNI</sequence>
<dbReference type="GO" id="GO:0005886">
    <property type="term" value="C:plasma membrane"/>
    <property type="evidence" value="ECO:0007669"/>
    <property type="project" value="TreeGrafter"/>
</dbReference>
<evidence type="ECO:0000256" key="2">
    <source>
        <dbReference type="ARBA" id="ARBA00010992"/>
    </source>
</evidence>
<dbReference type="CDD" id="cd17364">
    <property type="entry name" value="MFS_PhT"/>
    <property type="match status" value="1"/>
</dbReference>
<evidence type="ECO:0000313" key="11">
    <source>
        <dbReference type="Proteomes" id="UP000262825"/>
    </source>
</evidence>
<keyword evidence="3" id="KW-0813">Transport</keyword>
<evidence type="ECO:0000256" key="4">
    <source>
        <dbReference type="ARBA" id="ARBA00022692"/>
    </source>
</evidence>
<proteinExistence type="inferred from homology"/>
<comment type="similarity">
    <text evidence="2">Belongs to the major facilitator superfamily. Sugar transporter (TC 2.A.1.1) family.</text>
</comment>
<dbReference type="FunFam" id="1.20.1250.20:FF:000140">
    <property type="entry name" value="Putative MFS phospholipid transporter"/>
    <property type="match status" value="1"/>
</dbReference>
<dbReference type="PROSITE" id="PS50850">
    <property type="entry name" value="MFS"/>
    <property type="match status" value="1"/>
</dbReference>
<dbReference type="OrthoDB" id="2153661at2759"/>
<feature type="transmembrane region" description="Helical" evidence="8">
    <location>
        <begin position="280"/>
        <end position="302"/>
    </location>
</feature>